<feature type="transmembrane region" description="Helical" evidence="5">
    <location>
        <begin position="143"/>
        <end position="166"/>
    </location>
</feature>
<gene>
    <name evidence="6" type="ORF">ONZ51_g10890</name>
</gene>
<comment type="subcellular location">
    <subcellularLocation>
        <location evidence="1">Membrane</location>
        <topology evidence="1">Multi-pass membrane protein</topology>
    </subcellularLocation>
</comment>
<dbReference type="PANTHER" id="PTHR16201">
    <property type="entry name" value="SEVEN TRANSMEMBRANE PROTEIN 1-RELATED"/>
    <property type="match status" value="1"/>
</dbReference>
<dbReference type="EMBL" id="JAPEVG010000464">
    <property type="protein sequence ID" value="KAJ8462461.1"/>
    <property type="molecule type" value="Genomic_DNA"/>
</dbReference>
<name>A0AAD7TIK7_9APHY</name>
<feature type="transmembrane region" description="Helical" evidence="5">
    <location>
        <begin position="181"/>
        <end position="200"/>
    </location>
</feature>
<keyword evidence="7" id="KW-1185">Reference proteome</keyword>
<evidence type="ECO:0000256" key="3">
    <source>
        <dbReference type="ARBA" id="ARBA00022989"/>
    </source>
</evidence>
<protein>
    <recommendedName>
        <fullName evidence="8">PQ loop repeat protein</fullName>
    </recommendedName>
</protein>
<keyword evidence="4 5" id="KW-0472">Membrane</keyword>
<feature type="transmembrane region" description="Helical" evidence="5">
    <location>
        <begin position="49"/>
        <end position="70"/>
    </location>
</feature>
<feature type="transmembrane region" description="Helical" evidence="5">
    <location>
        <begin position="243"/>
        <end position="266"/>
    </location>
</feature>
<keyword evidence="2 5" id="KW-0812">Transmembrane</keyword>
<dbReference type="InterPro" id="IPR051415">
    <property type="entry name" value="LAAT-1"/>
</dbReference>
<dbReference type="InterPro" id="IPR006603">
    <property type="entry name" value="PQ-loop_rpt"/>
</dbReference>
<evidence type="ECO:0000256" key="4">
    <source>
        <dbReference type="ARBA" id="ARBA00023136"/>
    </source>
</evidence>
<dbReference type="GO" id="GO:0016020">
    <property type="term" value="C:membrane"/>
    <property type="evidence" value="ECO:0007669"/>
    <property type="project" value="UniProtKB-SubCell"/>
</dbReference>
<dbReference type="Gene3D" id="1.20.1280.290">
    <property type="match status" value="2"/>
</dbReference>
<evidence type="ECO:0000256" key="5">
    <source>
        <dbReference type="SAM" id="Phobius"/>
    </source>
</evidence>
<dbReference type="PANTHER" id="PTHR16201:SF11">
    <property type="entry name" value="PQ-LOOP REPEAT-CONTAINING PROTEIN"/>
    <property type="match status" value="1"/>
</dbReference>
<comment type="caution">
    <text evidence="6">The sequence shown here is derived from an EMBL/GenBank/DDBJ whole genome shotgun (WGS) entry which is preliminary data.</text>
</comment>
<evidence type="ECO:0008006" key="8">
    <source>
        <dbReference type="Google" id="ProtNLM"/>
    </source>
</evidence>
<evidence type="ECO:0000256" key="1">
    <source>
        <dbReference type="ARBA" id="ARBA00004141"/>
    </source>
</evidence>
<evidence type="ECO:0000313" key="7">
    <source>
        <dbReference type="Proteomes" id="UP001215151"/>
    </source>
</evidence>
<dbReference type="AlphaFoldDB" id="A0AAD7TIK7"/>
<dbReference type="Proteomes" id="UP001215151">
    <property type="component" value="Unassembled WGS sequence"/>
</dbReference>
<feature type="transmembrane region" description="Helical" evidence="5">
    <location>
        <begin position="212"/>
        <end position="237"/>
    </location>
</feature>
<keyword evidence="3 5" id="KW-1133">Transmembrane helix</keyword>
<organism evidence="6 7">
    <name type="scientific">Trametes cubensis</name>
    <dbReference type="NCBI Taxonomy" id="1111947"/>
    <lineage>
        <taxon>Eukaryota</taxon>
        <taxon>Fungi</taxon>
        <taxon>Dikarya</taxon>
        <taxon>Basidiomycota</taxon>
        <taxon>Agaricomycotina</taxon>
        <taxon>Agaricomycetes</taxon>
        <taxon>Polyporales</taxon>
        <taxon>Polyporaceae</taxon>
        <taxon>Trametes</taxon>
    </lineage>
</organism>
<accession>A0AAD7TIK7</accession>
<sequence>MSSVCEPSHNAAQNALTAFMCIGITISYLPQHWRIISSKSSEGFSPWFLLLGSTSSASGMLNIIVMQWGIIKCCRVLTFGSCIESIAGVLQLALVWILFVMILVLYMIYYPPHKKYVELDVSLRDDVPPQHVKTAVKREEWKLSIVLSWVVVFHIAFIIFVTFLLLSTNPTPDATHRSRQLQLWATFLGVSSALLAAFQYTPQIAHTYRIKLVGALSIPMMCLQTPGAILMVLSIALRPGTNWTTWISYAVAGIMQGILLVMCIIFRARQHKHGLDDFGRPLASSTVAQGEDSYTSSSASVRTPPPVLVEAALGDAVQSDVRSEHGVDVVEGESTAVSEETPLLAKQNGSQTGQRGGGFLAWFRRSLMTFYLRIFGGDRIAVGKVVFNTTENQIVADAEDYGTDST</sequence>
<reference evidence="6" key="1">
    <citation type="submission" date="2022-11" db="EMBL/GenBank/DDBJ databases">
        <title>Genome Sequence of Cubamyces cubensis.</title>
        <authorList>
            <person name="Buettner E."/>
        </authorList>
    </citation>
    <scope>NUCLEOTIDE SEQUENCE</scope>
    <source>
        <strain evidence="6">MPL-01</strain>
    </source>
</reference>
<feature type="transmembrane region" description="Helical" evidence="5">
    <location>
        <begin position="12"/>
        <end position="29"/>
    </location>
</feature>
<evidence type="ECO:0000256" key="2">
    <source>
        <dbReference type="ARBA" id="ARBA00022692"/>
    </source>
</evidence>
<feature type="transmembrane region" description="Helical" evidence="5">
    <location>
        <begin position="90"/>
        <end position="109"/>
    </location>
</feature>
<proteinExistence type="predicted"/>
<dbReference type="SMART" id="SM00679">
    <property type="entry name" value="CTNS"/>
    <property type="match status" value="2"/>
</dbReference>
<dbReference type="Pfam" id="PF04193">
    <property type="entry name" value="PQ-loop"/>
    <property type="match status" value="2"/>
</dbReference>
<evidence type="ECO:0000313" key="6">
    <source>
        <dbReference type="EMBL" id="KAJ8462461.1"/>
    </source>
</evidence>